<evidence type="ECO:0000256" key="4">
    <source>
        <dbReference type="SAM" id="Phobius"/>
    </source>
</evidence>
<keyword evidence="4" id="KW-1133">Transmembrane helix</keyword>
<feature type="transmembrane region" description="Helical" evidence="4">
    <location>
        <begin position="6"/>
        <end position="29"/>
    </location>
</feature>
<gene>
    <name evidence="5" type="ORF">EB796_013813</name>
</gene>
<dbReference type="EMBL" id="VXIV02002009">
    <property type="protein sequence ID" value="KAF6027880.1"/>
    <property type="molecule type" value="Genomic_DNA"/>
</dbReference>
<keyword evidence="3" id="KW-0012">Acyltransferase</keyword>
<reference evidence="5" key="1">
    <citation type="submission" date="2020-06" db="EMBL/GenBank/DDBJ databases">
        <title>Draft genome of Bugula neritina, a colonial animal packing powerful symbionts and potential medicines.</title>
        <authorList>
            <person name="Rayko M."/>
        </authorList>
    </citation>
    <scope>NUCLEOTIDE SEQUENCE [LARGE SCALE GENOMIC DNA]</scope>
    <source>
        <strain evidence="5">Kwan_BN1</strain>
    </source>
</reference>
<keyword evidence="2" id="KW-0808">Transferase</keyword>
<keyword evidence="4" id="KW-0472">Membrane</keyword>
<evidence type="ECO:0000256" key="3">
    <source>
        <dbReference type="ARBA" id="ARBA00023315"/>
    </source>
</evidence>
<dbReference type="AlphaFoldDB" id="A0A7J7JNH3"/>
<accession>A0A7J7JNH3</accession>
<dbReference type="Proteomes" id="UP000593567">
    <property type="component" value="Unassembled WGS sequence"/>
</dbReference>
<comment type="caution">
    <text evidence="5">The sequence shown here is derived from an EMBL/GenBank/DDBJ whole genome shotgun (WGS) entry which is preliminary data.</text>
</comment>
<dbReference type="InterPro" id="IPR007130">
    <property type="entry name" value="DAGAT"/>
</dbReference>
<dbReference type="Pfam" id="PF03982">
    <property type="entry name" value="DAGAT"/>
    <property type="match status" value="1"/>
</dbReference>
<evidence type="ECO:0000313" key="6">
    <source>
        <dbReference type="Proteomes" id="UP000593567"/>
    </source>
</evidence>
<protein>
    <submittedName>
        <fullName evidence="5">Uncharacterized protein</fullName>
    </submittedName>
</protein>
<name>A0A7J7JNH3_BUGNE</name>
<evidence type="ECO:0000256" key="1">
    <source>
        <dbReference type="ARBA" id="ARBA00005420"/>
    </source>
</evidence>
<keyword evidence="4" id="KW-0812">Transmembrane</keyword>
<comment type="similarity">
    <text evidence="1">Belongs to the diacylglycerol acyltransferase family.</text>
</comment>
<evidence type="ECO:0000313" key="5">
    <source>
        <dbReference type="EMBL" id="KAF6027880.1"/>
    </source>
</evidence>
<keyword evidence="6" id="KW-1185">Reference proteome</keyword>
<dbReference type="OrthoDB" id="264532at2759"/>
<proteinExistence type="inferred from homology"/>
<dbReference type="GO" id="GO:0008374">
    <property type="term" value="F:O-acyltransferase activity"/>
    <property type="evidence" value="ECO:0007669"/>
    <property type="project" value="InterPro"/>
</dbReference>
<evidence type="ECO:0000256" key="2">
    <source>
        <dbReference type="ARBA" id="ARBA00022679"/>
    </source>
</evidence>
<organism evidence="5 6">
    <name type="scientific">Bugula neritina</name>
    <name type="common">Brown bryozoan</name>
    <name type="synonym">Sertularia neritina</name>
    <dbReference type="NCBI Taxonomy" id="10212"/>
    <lineage>
        <taxon>Eukaryota</taxon>
        <taxon>Metazoa</taxon>
        <taxon>Spiralia</taxon>
        <taxon>Lophotrochozoa</taxon>
        <taxon>Bryozoa</taxon>
        <taxon>Gymnolaemata</taxon>
        <taxon>Cheilostomatida</taxon>
        <taxon>Flustrina</taxon>
        <taxon>Buguloidea</taxon>
        <taxon>Bugulidae</taxon>
        <taxon>Bugula</taxon>
    </lineage>
</organism>
<sequence>MRLESLQKLLICLSPHGYLVSAILVTLLLRLQDLANLGIDPHLIVLDGHFQFPLYREYFMTTGIVQSNSSD</sequence>